<reference evidence="2" key="1">
    <citation type="submission" date="2024-05" db="EMBL/GenBank/DDBJ databases">
        <title>Herbiconiux sp. A18JL235.</title>
        <authorList>
            <person name="Zhang G."/>
        </authorList>
    </citation>
    <scope>NUCLEOTIDE SEQUENCE</scope>
    <source>
        <strain evidence="2">A18JL235</strain>
    </source>
</reference>
<gene>
    <name evidence="2" type="ORF">ABFY20_11060</name>
</gene>
<sequence>MSDPNTQDEPIMSGSDEATHDEKAAGRDAQERADAEFYDKKNADAAAESDTDPAVSHYANPSSADLSHSLDHPEGTPDGAPGTDARD</sequence>
<accession>A0AB39BBW5</accession>
<dbReference type="AlphaFoldDB" id="A0AB39BBW5"/>
<evidence type="ECO:0000256" key="1">
    <source>
        <dbReference type="SAM" id="MobiDB-lite"/>
    </source>
</evidence>
<evidence type="ECO:0000313" key="2">
    <source>
        <dbReference type="EMBL" id="XDI03889.1"/>
    </source>
</evidence>
<organism evidence="2">
    <name type="scientific">Herbiconiux sp. A18JL235</name>
    <dbReference type="NCBI Taxonomy" id="3152363"/>
    <lineage>
        <taxon>Bacteria</taxon>
        <taxon>Bacillati</taxon>
        <taxon>Actinomycetota</taxon>
        <taxon>Actinomycetes</taxon>
        <taxon>Micrococcales</taxon>
        <taxon>Microbacteriaceae</taxon>
        <taxon>Herbiconiux</taxon>
    </lineage>
</organism>
<protein>
    <submittedName>
        <fullName evidence="2">Uncharacterized protein</fullName>
    </submittedName>
</protein>
<feature type="compositionally biased region" description="Basic and acidic residues" evidence="1">
    <location>
        <begin position="17"/>
        <end position="43"/>
    </location>
</feature>
<dbReference type="RefSeq" id="WP_368496308.1">
    <property type="nucleotide sequence ID" value="NZ_CP162511.1"/>
</dbReference>
<feature type="region of interest" description="Disordered" evidence="1">
    <location>
        <begin position="1"/>
        <end position="87"/>
    </location>
</feature>
<name>A0AB39BBW5_9MICO</name>
<dbReference type="EMBL" id="CP162511">
    <property type="protein sequence ID" value="XDI03889.1"/>
    <property type="molecule type" value="Genomic_DNA"/>
</dbReference>
<proteinExistence type="predicted"/>